<gene>
    <name evidence="6" type="ORF">FSB_LOCUS31220</name>
</gene>
<evidence type="ECO:0000256" key="4">
    <source>
        <dbReference type="SAM" id="SignalP"/>
    </source>
</evidence>
<dbReference type="SUPFAM" id="SSF101148">
    <property type="entry name" value="Plant invertase/pectin methylesterase inhibitor"/>
    <property type="match status" value="1"/>
</dbReference>
<proteinExistence type="inferred from homology"/>
<protein>
    <recommendedName>
        <fullName evidence="5">Pectinesterase inhibitor domain-containing protein</fullName>
    </recommendedName>
</protein>
<dbReference type="PANTHER" id="PTHR36710">
    <property type="entry name" value="PECTINESTERASE INHIBITOR-LIKE"/>
    <property type="match status" value="1"/>
</dbReference>
<dbReference type="Gene3D" id="1.20.140.40">
    <property type="entry name" value="Invertase/pectin methylesterase inhibitor family protein"/>
    <property type="match status" value="1"/>
</dbReference>
<accession>A0A2N9GV12</accession>
<evidence type="ECO:0000313" key="6">
    <source>
        <dbReference type="EMBL" id="SPD03338.1"/>
    </source>
</evidence>
<evidence type="ECO:0000256" key="2">
    <source>
        <dbReference type="ARBA" id="ARBA00023157"/>
    </source>
</evidence>
<dbReference type="PANTHER" id="PTHR36710:SF1">
    <property type="entry name" value="F14J9.2 PROTEIN"/>
    <property type="match status" value="1"/>
</dbReference>
<dbReference type="GO" id="GO:0046910">
    <property type="term" value="F:pectinesterase inhibitor activity"/>
    <property type="evidence" value="ECO:0007669"/>
    <property type="project" value="InterPro"/>
</dbReference>
<evidence type="ECO:0000256" key="3">
    <source>
        <dbReference type="ARBA" id="ARBA00038471"/>
    </source>
</evidence>
<evidence type="ECO:0000259" key="5">
    <source>
        <dbReference type="SMART" id="SM00856"/>
    </source>
</evidence>
<dbReference type="Pfam" id="PF04043">
    <property type="entry name" value="PMEI"/>
    <property type="match status" value="1"/>
</dbReference>
<dbReference type="NCBIfam" id="TIGR01614">
    <property type="entry name" value="PME_inhib"/>
    <property type="match status" value="1"/>
</dbReference>
<feature type="signal peptide" evidence="4">
    <location>
        <begin position="1"/>
        <end position="27"/>
    </location>
</feature>
<dbReference type="CDD" id="cd15797">
    <property type="entry name" value="PMEI"/>
    <property type="match status" value="1"/>
</dbReference>
<feature type="domain" description="Pectinesterase inhibitor" evidence="5">
    <location>
        <begin position="33"/>
        <end position="180"/>
    </location>
</feature>
<dbReference type="InterPro" id="IPR034086">
    <property type="entry name" value="PMEI_plant"/>
</dbReference>
<sequence length="187" mass="20401">MASPISCISIFLLPLIATSLFFQVSNATFEVKADQALIDSICEQTQDVDFCKSTFNADPRTPAADRDGLGLLSIAINIDVVQATIDDTIPEIVKTLTDPVDKQRIQVCLTDYNDALVILKAAYTASSEKNYKEVIGLITDAANKIVDCDGAYRKSPPIREPPISGENDKVTKLTDITYDVIIDLISK</sequence>
<dbReference type="SMART" id="SM00856">
    <property type="entry name" value="PMEI"/>
    <property type="match status" value="1"/>
</dbReference>
<dbReference type="EMBL" id="OIVN01002402">
    <property type="protein sequence ID" value="SPD03338.1"/>
    <property type="molecule type" value="Genomic_DNA"/>
</dbReference>
<comment type="similarity">
    <text evidence="3">Belongs to the PMEI family.</text>
</comment>
<reference evidence="6" key="1">
    <citation type="submission" date="2018-02" db="EMBL/GenBank/DDBJ databases">
        <authorList>
            <person name="Cohen D.B."/>
            <person name="Kent A.D."/>
        </authorList>
    </citation>
    <scope>NUCLEOTIDE SEQUENCE</scope>
</reference>
<organism evidence="6">
    <name type="scientific">Fagus sylvatica</name>
    <name type="common">Beechnut</name>
    <dbReference type="NCBI Taxonomy" id="28930"/>
    <lineage>
        <taxon>Eukaryota</taxon>
        <taxon>Viridiplantae</taxon>
        <taxon>Streptophyta</taxon>
        <taxon>Embryophyta</taxon>
        <taxon>Tracheophyta</taxon>
        <taxon>Spermatophyta</taxon>
        <taxon>Magnoliopsida</taxon>
        <taxon>eudicotyledons</taxon>
        <taxon>Gunneridae</taxon>
        <taxon>Pentapetalae</taxon>
        <taxon>rosids</taxon>
        <taxon>fabids</taxon>
        <taxon>Fagales</taxon>
        <taxon>Fagaceae</taxon>
        <taxon>Fagus</taxon>
    </lineage>
</organism>
<name>A0A2N9GV12_FAGSY</name>
<dbReference type="InterPro" id="IPR006501">
    <property type="entry name" value="Pectinesterase_inhib_dom"/>
</dbReference>
<dbReference type="InterPro" id="IPR052421">
    <property type="entry name" value="PCW_Enzyme_Inhibitor"/>
</dbReference>
<keyword evidence="1 4" id="KW-0732">Signal</keyword>
<evidence type="ECO:0000256" key="1">
    <source>
        <dbReference type="ARBA" id="ARBA00022729"/>
    </source>
</evidence>
<dbReference type="AlphaFoldDB" id="A0A2N9GV12"/>
<feature type="chain" id="PRO_5014627678" description="Pectinesterase inhibitor domain-containing protein" evidence="4">
    <location>
        <begin position="28"/>
        <end position="187"/>
    </location>
</feature>
<dbReference type="InterPro" id="IPR035513">
    <property type="entry name" value="Invertase/methylesterase_inhib"/>
</dbReference>
<keyword evidence="2" id="KW-1015">Disulfide bond</keyword>